<dbReference type="AlphaFoldDB" id="A0A369IZH6"/>
<accession>A0A369IZH6</accession>
<evidence type="ECO:0000313" key="2">
    <source>
        <dbReference type="Proteomes" id="UP000076154"/>
    </source>
</evidence>
<dbReference type="Proteomes" id="UP000076154">
    <property type="component" value="Unassembled WGS sequence"/>
</dbReference>
<sequence>MIFSANYIIVTHSDILFCEKITQPSFPRQRQYPALEKIALDIAEFDYKTFFDALYASARERRSLSASQLFALCGSAFWTGNPVIHSTHPFPSRRRAIWASQRGVVVLSGIAAIRLRSEKLGQNYHLSDDWAH</sequence>
<evidence type="ECO:0000313" key="1">
    <source>
        <dbReference type="EMBL" id="RDB15149.1"/>
    </source>
</evidence>
<keyword evidence="2" id="KW-1185">Reference proteome</keyword>
<organism evidence="1 2">
    <name type="scientific">Hypsizygus marmoreus</name>
    <name type="common">White beech mushroom</name>
    <name type="synonym">Agaricus marmoreus</name>
    <dbReference type="NCBI Taxonomy" id="39966"/>
    <lineage>
        <taxon>Eukaryota</taxon>
        <taxon>Fungi</taxon>
        <taxon>Dikarya</taxon>
        <taxon>Basidiomycota</taxon>
        <taxon>Agaricomycotina</taxon>
        <taxon>Agaricomycetes</taxon>
        <taxon>Agaricomycetidae</taxon>
        <taxon>Agaricales</taxon>
        <taxon>Tricholomatineae</taxon>
        <taxon>Lyophyllaceae</taxon>
        <taxon>Hypsizygus</taxon>
    </lineage>
</organism>
<dbReference type="EMBL" id="LUEZ02000199">
    <property type="protein sequence ID" value="RDB15149.1"/>
    <property type="molecule type" value="Genomic_DNA"/>
</dbReference>
<name>A0A369IZH6_HYPMA</name>
<reference evidence="1" key="1">
    <citation type="submission" date="2018-04" db="EMBL/GenBank/DDBJ databases">
        <title>Whole genome sequencing of Hypsizygus marmoreus.</title>
        <authorList>
            <person name="Choi I.-G."/>
            <person name="Min B."/>
            <person name="Kim J.-G."/>
            <person name="Kim S."/>
            <person name="Oh Y.-L."/>
            <person name="Kong W.-S."/>
            <person name="Park H."/>
            <person name="Jeong J."/>
            <person name="Song E.-S."/>
        </authorList>
    </citation>
    <scope>NUCLEOTIDE SEQUENCE [LARGE SCALE GENOMIC DNA]</scope>
    <source>
        <strain evidence="1">51987-8</strain>
    </source>
</reference>
<protein>
    <submittedName>
        <fullName evidence="1">Uncharacterized protein</fullName>
    </submittedName>
</protein>
<gene>
    <name evidence="1" type="ORF">Hypma_004872</name>
</gene>
<comment type="caution">
    <text evidence="1">The sequence shown here is derived from an EMBL/GenBank/DDBJ whole genome shotgun (WGS) entry which is preliminary data.</text>
</comment>
<proteinExistence type="predicted"/>
<dbReference type="InParanoid" id="A0A369IZH6"/>